<name>A0A6A4N0Z3_LUPAL</name>
<evidence type="ECO:0000313" key="2">
    <source>
        <dbReference type="Proteomes" id="UP000447434"/>
    </source>
</evidence>
<comment type="caution">
    <text evidence="1">The sequence shown here is derived from an EMBL/GenBank/DDBJ whole genome shotgun (WGS) entry which is preliminary data.</text>
</comment>
<keyword evidence="2" id="KW-1185">Reference proteome</keyword>
<protein>
    <submittedName>
        <fullName evidence="1">Uncharacterized protein</fullName>
    </submittedName>
</protein>
<dbReference type="EMBL" id="WOCE01000024">
    <property type="protein sequence ID" value="KAE9586373.1"/>
    <property type="molecule type" value="Genomic_DNA"/>
</dbReference>
<reference evidence="2" key="1">
    <citation type="journal article" date="2020" name="Nat. Commun.">
        <title>Genome sequence of the cluster root forming white lupin.</title>
        <authorList>
            <person name="Hufnagel B."/>
            <person name="Marques A."/>
            <person name="Soriano A."/>
            <person name="Marques L."/>
            <person name="Divol F."/>
            <person name="Doumas P."/>
            <person name="Sallet E."/>
            <person name="Mancinotti D."/>
            <person name="Carrere S."/>
            <person name="Marande W."/>
            <person name="Arribat S."/>
            <person name="Keller J."/>
            <person name="Huneau C."/>
            <person name="Blein T."/>
            <person name="Aime D."/>
            <person name="Laguerre M."/>
            <person name="Taylor J."/>
            <person name="Schubert V."/>
            <person name="Nelson M."/>
            <person name="Geu-Flores F."/>
            <person name="Crespi M."/>
            <person name="Gallardo-Guerrero K."/>
            <person name="Delaux P.-M."/>
            <person name="Salse J."/>
            <person name="Berges H."/>
            <person name="Guyot R."/>
            <person name="Gouzy J."/>
            <person name="Peret B."/>
        </authorList>
    </citation>
    <scope>NUCLEOTIDE SEQUENCE [LARGE SCALE GENOMIC DNA]</scope>
    <source>
        <strain evidence="2">cv. Amiga</strain>
    </source>
</reference>
<dbReference type="AlphaFoldDB" id="A0A6A4N0Z3"/>
<dbReference type="Proteomes" id="UP000447434">
    <property type="component" value="Chromosome 24"/>
</dbReference>
<organism evidence="1 2">
    <name type="scientific">Lupinus albus</name>
    <name type="common">White lupine</name>
    <name type="synonym">Lupinus termis</name>
    <dbReference type="NCBI Taxonomy" id="3870"/>
    <lineage>
        <taxon>Eukaryota</taxon>
        <taxon>Viridiplantae</taxon>
        <taxon>Streptophyta</taxon>
        <taxon>Embryophyta</taxon>
        <taxon>Tracheophyta</taxon>
        <taxon>Spermatophyta</taxon>
        <taxon>Magnoliopsida</taxon>
        <taxon>eudicotyledons</taxon>
        <taxon>Gunneridae</taxon>
        <taxon>Pentapetalae</taxon>
        <taxon>rosids</taxon>
        <taxon>fabids</taxon>
        <taxon>Fabales</taxon>
        <taxon>Fabaceae</taxon>
        <taxon>Papilionoideae</taxon>
        <taxon>50 kb inversion clade</taxon>
        <taxon>genistoids sensu lato</taxon>
        <taxon>core genistoids</taxon>
        <taxon>Genisteae</taxon>
        <taxon>Lupinus</taxon>
    </lineage>
</organism>
<sequence>MWTYSPQRRALASMSNFVAPCRQMQTSCCFALHNKPKPFSTALIICGRSQRRDHTPSLRANPVSTHVMLQRSFLISQYTLDTQTSLFTHALT</sequence>
<gene>
    <name evidence="1" type="ORF">Lalb_Chr24g0401231</name>
</gene>
<accession>A0A6A4N0Z3</accession>
<proteinExistence type="predicted"/>
<evidence type="ECO:0000313" key="1">
    <source>
        <dbReference type="EMBL" id="KAE9586373.1"/>
    </source>
</evidence>